<dbReference type="Gene3D" id="1.20.1170.10">
    <property type="match status" value="1"/>
</dbReference>
<name>A0AAV6FFH8_9TELE</name>
<sequence>MATTEIESTFSPEFVQELLPSAQRVALLYNVSYLCLANFPKLERMLRERALETQMLFGSSEAMLLKCVLTSGNLVSSLFPMLKIAVEKNKPTLAVRYLGKAKAWINDIIDDVDDLVKKYEKHTTDVATTTSDVIAEKDSTEQKIEKLSKERQAIKDHLEKLKKDLKQAVDELGNIDTKLKAKSNELQQHVQDATREDAGLGIFGAIVPFIGPIVHAIYKTATSPGVVAKTKALENEINQLISEKTALRQKEWQLQNEVINWQMQETKASIELGTIPSPEHLPEVQAHLSKIVQILICLLTFWKKVGTLLDSLEQKTFADEDLVDFLEDTKEEFLKSITAAEMVWKSFGAGCARANVIFAVETKDAYKFLEFSPSSLPKEEWKKAHDAVMEKLKEIEPPVTPTITMETSE</sequence>
<feature type="coiled-coil region" evidence="1">
    <location>
        <begin position="130"/>
        <end position="178"/>
    </location>
</feature>
<organism evidence="2 3">
    <name type="scientific">Alosa alosa</name>
    <name type="common">allis shad</name>
    <dbReference type="NCBI Taxonomy" id="278164"/>
    <lineage>
        <taxon>Eukaryota</taxon>
        <taxon>Metazoa</taxon>
        <taxon>Chordata</taxon>
        <taxon>Craniata</taxon>
        <taxon>Vertebrata</taxon>
        <taxon>Euteleostomi</taxon>
        <taxon>Actinopterygii</taxon>
        <taxon>Neopterygii</taxon>
        <taxon>Teleostei</taxon>
        <taxon>Clupei</taxon>
        <taxon>Clupeiformes</taxon>
        <taxon>Clupeoidei</taxon>
        <taxon>Clupeidae</taxon>
        <taxon>Alosa</taxon>
    </lineage>
</organism>
<dbReference type="EMBL" id="JADWDJ010000024">
    <property type="protein sequence ID" value="KAG5261420.1"/>
    <property type="molecule type" value="Genomic_DNA"/>
</dbReference>
<gene>
    <name evidence="2" type="ORF">AALO_G00304300</name>
</gene>
<protein>
    <submittedName>
        <fullName evidence="2">Uncharacterized protein</fullName>
    </submittedName>
</protein>
<keyword evidence="1" id="KW-0175">Coiled coil</keyword>
<feature type="coiled-coil region" evidence="1">
    <location>
        <begin position="230"/>
        <end position="257"/>
    </location>
</feature>
<accession>A0AAV6FFH8</accession>
<proteinExistence type="predicted"/>
<keyword evidence="3" id="KW-1185">Reference proteome</keyword>
<dbReference type="Proteomes" id="UP000823561">
    <property type="component" value="Chromosome 24"/>
</dbReference>
<comment type="caution">
    <text evidence="2">The sequence shown here is derived from an EMBL/GenBank/DDBJ whole genome shotgun (WGS) entry which is preliminary data.</text>
</comment>
<reference evidence="2" key="1">
    <citation type="submission" date="2020-10" db="EMBL/GenBank/DDBJ databases">
        <title>Chromosome-scale genome assembly of the Allis shad, Alosa alosa.</title>
        <authorList>
            <person name="Margot Z."/>
            <person name="Christophe K."/>
            <person name="Cabau C."/>
            <person name="Louis A."/>
            <person name="Berthelot C."/>
            <person name="Parey E."/>
            <person name="Roest Crollius H."/>
            <person name="Montfort J."/>
            <person name="Robinson-Rechavi M."/>
            <person name="Bucao C."/>
            <person name="Bouchez O."/>
            <person name="Gislard M."/>
            <person name="Lluch J."/>
            <person name="Milhes M."/>
            <person name="Lampietro C."/>
            <person name="Lopez Roques C."/>
            <person name="Donnadieu C."/>
            <person name="Braasch I."/>
            <person name="Desvignes T."/>
            <person name="Postlethwait J."/>
            <person name="Bobe J."/>
            <person name="Guiguen Y."/>
        </authorList>
    </citation>
    <scope>NUCLEOTIDE SEQUENCE</scope>
    <source>
        <strain evidence="2">M-15738</strain>
        <tissue evidence="2">Blood</tissue>
    </source>
</reference>
<evidence type="ECO:0000313" key="2">
    <source>
        <dbReference type="EMBL" id="KAG5261420.1"/>
    </source>
</evidence>
<evidence type="ECO:0000256" key="1">
    <source>
        <dbReference type="SAM" id="Coils"/>
    </source>
</evidence>
<evidence type="ECO:0000313" key="3">
    <source>
        <dbReference type="Proteomes" id="UP000823561"/>
    </source>
</evidence>
<dbReference type="AlphaFoldDB" id="A0AAV6FFH8"/>